<keyword evidence="2 4" id="KW-0732">Signal</keyword>
<comment type="similarity">
    <text evidence="1">Belongs to the peptidase S33 family.</text>
</comment>
<dbReference type="PANTHER" id="PTHR43248">
    <property type="entry name" value="2-SUCCINYL-6-HYDROXY-2,4-CYCLOHEXADIENE-1-CARBOXYLATE SYNTHASE"/>
    <property type="match status" value="1"/>
</dbReference>
<keyword evidence="3" id="KW-0378">Hydrolase</keyword>
<dbReference type="AlphaFoldDB" id="Q83MR2"/>
<dbReference type="Proteomes" id="UP000002200">
    <property type="component" value="Chromosome"/>
</dbReference>
<feature type="domain" description="AB hydrolase-1" evidence="5">
    <location>
        <begin position="102"/>
        <end position="279"/>
    </location>
</feature>
<feature type="signal peptide" evidence="4">
    <location>
        <begin position="1"/>
        <end position="26"/>
    </location>
</feature>
<organism evidence="7 8">
    <name type="scientific">Tropheryma whipplei (strain Twist)</name>
    <name type="common">Whipple's bacillus</name>
    <dbReference type="NCBI Taxonomy" id="203267"/>
    <lineage>
        <taxon>Bacteria</taxon>
        <taxon>Bacillati</taxon>
        <taxon>Actinomycetota</taxon>
        <taxon>Actinomycetes</taxon>
        <taxon>Micrococcales</taxon>
        <taxon>Tropherymataceae</taxon>
        <taxon>Tropheryma</taxon>
    </lineage>
</organism>
<evidence type="ECO:0000313" key="8">
    <source>
        <dbReference type="Proteomes" id="UP000002200"/>
    </source>
</evidence>
<dbReference type="GeneID" id="67388488"/>
<gene>
    <name evidence="7" type="ordered locus">TWT_693</name>
</gene>
<protein>
    <submittedName>
        <fullName evidence="7">Peptidase</fullName>
    </submittedName>
</protein>
<dbReference type="KEGG" id="twh:TWT_693"/>
<dbReference type="GO" id="GO:0016787">
    <property type="term" value="F:hydrolase activity"/>
    <property type="evidence" value="ECO:0007669"/>
    <property type="project" value="UniProtKB-KW"/>
</dbReference>
<sequence>MSTFYKTAAGLVVSALLLSGCFWTPAKNTSSVLSGPLHEKDVPEALRSYYDQTPVWSACYVGLECTRIKVPLNWDNPAGKNIEIAVARQPIRDTTIGYIFYNPGGPGAGVIDIFSGGHIPARPKVAGKYSLVAVDPRGVGESSKVLCYTGRDKDKFLFGASKFPYKSRARAHERDVDFAAFIDACKRGTGDLLGFVDTVQTAKDFDVIRSVLGSPKFNYLGVSYGTYLGGIYATLFPKKVGRMVLDSPFPNDLPSDVITAKQLEGFEKSLHAFIDDCLTWKAVCPFTKTRALAERKLIETTNRLNLKPIPLGDGLVFDGDVFLEGILVPLYSRSSWGILRTALREFFKGNDPKRLFGFVKQYYGRKKDGSYDNSMEAQLAISCLDNRGDMKVHIPTSGEVKKIAPVFSNLYDPSFDSCQKWPVKRTGKVLELNARAADNTILVLAASGDNATPYQWAKRFVSYLGKAHMLTRHGQGHGSYRRGNKCIDSAVDTYFLDGKIPTETDCQPNKQG</sequence>
<dbReference type="InterPro" id="IPR000073">
    <property type="entry name" value="AB_hydrolase_1"/>
</dbReference>
<dbReference type="InterPro" id="IPR029058">
    <property type="entry name" value="AB_hydrolase_fold"/>
</dbReference>
<dbReference type="eggNOG" id="COG0596">
    <property type="taxonomic scope" value="Bacteria"/>
</dbReference>
<dbReference type="STRING" id="203267.TWT_693"/>
<dbReference type="PROSITE" id="PS51257">
    <property type="entry name" value="PROKAR_LIPOPROTEIN"/>
    <property type="match status" value="1"/>
</dbReference>
<feature type="domain" description="Peptidase S33 tripeptidyl aminopeptidase-like C-terminal" evidence="6">
    <location>
        <begin position="405"/>
        <end position="506"/>
    </location>
</feature>
<evidence type="ECO:0000259" key="5">
    <source>
        <dbReference type="Pfam" id="PF00561"/>
    </source>
</evidence>
<proteinExistence type="inferred from homology"/>
<dbReference type="InterPro" id="IPR051601">
    <property type="entry name" value="Serine_prot/Carboxylest_S33"/>
</dbReference>
<evidence type="ECO:0000313" key="7">
    <source>
        <dbReference type="EMBL" id="AAO44790.1"/>
    </source>
</evidence>
<dbReference type="SUPFAM" id="SSF53474">
    <property type="entry name" value="alpha/beta-Hydrolases"/>
    <property type="match status" value="1"/>
</dbReference>
<evidence type="ECO:0000256" key="4">
    <source>
        <dbReference type="SAM" id="SignalP"/>
    </source>
</evidence>
<evidence type="ECO:0000259" key="6">
    <source>
        <dbReference type="Pfam" id="PF08386"/>
    </source>
</evidence>
<dbReference type="PANTHER" id="PTHR43248:SF29">
    <property type="entry name" value="TRIPEPTIDYL AMINOPEPTIDASE"/>
    <property type="match status" value="1"/>
</dbReference>
<dbReference type="Pfam" id="PF08386">
    <property type="entry name" value="Abhydrolase_4"/>
    <property type="match status" value="1"/>
</dbReference>
<dbReference type="EMBL" id="AE014184">
    <property type="protein sequence ID" value="AAO44790.1"/>
    <property type="molecule type" value="Genomic_DNA"/>
</dbReference>
<dbReference type="InterPro" id="IPR013595">
    <property type="entry name" value="Pept_S33_TAP-like_C"/>
</dbReference>
<dbReference type="ESTHER" id="trowh-TWT693">
    <property type="family name" value="Tiancimycin-TnmK-Tripeptidase-HIP"/>
</dbReference>
<accession>Q83MR2</accession>
<keyword evidence="8" id="KW-1185">Reference proteome</keyword>
<dbReference type="HOGENOM" id="CLU_013364_3_1_11"/>
<name>Q83MR2_TROWT</name>
<evidence type="ECO:0000256" key="1">
    <source>
        <dbReference type="ARBA" id="ARBA00010088"/>
    </source>
</evidence>
<evidence type="ECO:0000256" key="3">
    <source>
        <dbReference type="ARBA" id="ARBA00022801"/>
    </source>
</evidence>
<dbReference type="OrthoDB" id="3252468at2"/>
<dbReference type="RefSeq" id="WP_011096649.1">
    <property type="nucleotide sequence ID" value="NC_004572.3"/>
</dbReference>
<reference evidence="7 8" key="1">
    <citation type="journal article" date="2003" name="Genome Res.">
        <title>Tropheryma whipplei twist: a human pathogenic Actinobacteria with a reduced genome.</title>
        <authorList>
            <person name="Raoult D."/>
            <person name="Ogata H."/>
            <person name="Audic S."/>
            <person name="Robert C."/>
            <person name="Suhre K."/>
            <person name="Drancourt M."/>
            <person name="Claverie J.-M."/>
        </authorList>
    </citation>
    <scope>NUCLEOTIDE SEQUENCE [LARGE SCALE GENOMIC DNA]</scope>
    <source>
        <strain evidence="7 8">Twist</strain>
    </source>
</reference>
<dbReference type="Gene3D" id="3.40.50.1820">
    <property type="entry name" value="alpha/beta hydrolase"/>
    <property type="match status" value="1"/>
</dbReference>
<evidence type="ECO:0000256" key="2">
    <source>
        <dbReference type="ARBA" id="ARBA00022729"/>
    </source>
</evidence>
<feature type="chain" id="PRO_5039219188" evidence="4">
    <location>
        <begin position="27"/>
        <end position="512"/>
    </location>
</feature>
<dbReference type="Pfam" id="PF00561">
    <property type="entry name" value="Abhydrolase_1"/>
    <property type="match status" value="1"/>
</dbReference>